<evidence type="ECO:0000256" key="3">
    <source>
        <dbReference type="SAM" id="MobiDB-lite"/>
    </source>
</evidence>
<organism evidence="7 8">
    <name type="scientific">Capronia epimyces CBS 606.96</name>
    <dbReference type="NCBI Taxonomy" id="1182542"/>
    <lineage>
        <taxon>Eukaryota</taxon>
        <taxon>Fungi</taxon>
        <taxon>Dikarya</taxon>
        <taxon>Ascomycota</taxon>
        <taxon>Pezizomycotina</taxon>
        <taxon>Eurotiomycetes</taxon>
        <taxon>Chaetothyriomycetidae</taxon>
        <taxon>Chaetothyriales</taxon>
        <taxon>Herpotrichiellaceae</taxon>
        <taxon>Capronia</taxon>
    </lineage>
</organism>
<feature type="region of interest" description="Disordered" evidence="3">
    <location>
        <begin position="608"/>
        <end position="641"/>
    </location>
</feature>
<sequence length="1741" mass="190996">MTQAFLQSELTSLISDSKRRHHEVRTAAERSLADLKAITVTSEAQLAGDLLRRPQFIDPFVLACKSKNVKLASIGTICLQRLTASTAVARARLPDVLDAFREGVASGYEPQLKILQTLPSLLQFYASDLHGELLARTLEICAVLQSSKTAIVSNTAAATFNQLVSTVFEQADKTEEPRTSTDDETKAPEERETSVGTPTNDANRLFHDFCMLLDQQRPEFLRIESLPPGFLLETVQLLLPTHRSFLTWHAQQYPDCWEHLVSGLSRILAKKDAFGIVVRAWSILVLLVQGYPEVLRDLLSQTIPLILSALEKEGNPTWRRALCLEFFQKICSNFTVLRNVFELFDTPRESGKLVGQMMSAFVRIAAEDPSLIGLGRQSTIPVQRANEIKSEDVASIEAQGLGGAITSVSVGETSTIGISMEWSVVDAPLIEQPDRHAAPTVPSTYIYALVLDCISSFCDGLSKFVMPLSVPSRPTQRRSQDSAQRDSSATDPADDDTTRRPNRSSTSGQKYQRLFNPLTMINHPQLPQVRICAAMIDACWPAALATCSTFLNAALDTEFYHLLVRSVQKLAQVSGVLELSTPRDALLTTLAKASLPANASSVISAHQNSTATRAMDQEADSANEGMRSPSEPPQTPTFQPVSSPLNVRHLLCLRALLNLGIALGPTMEQDSWFILIETMQTVEALISLPTTLAASSQSSNTRAGLSGKDGQTTLANEIFAVQAATKRMLESTRGYTGESFAVAVRALFRLLGQVASGDSEMPLEGTLSSTLSPSRPGLGRHHTSRSVSGLWTKSKTLDLEIGFVLGKISELSRVNIHRFASTSEISCSWDLIGRRLLEISRDSDIVGSHRVHAASVLDLISMEAVKLLDEPNFEAEDADKIRSRCLQSLLDQLELLYVAQSGKHGSIELEIHKRALEALESMLSYSGETLGNGWPMVFKILSMTFLNMDERETDSDAPTRQAENLEENAQILRVAFRSVQLIISDFLSVLSPRSLISLADLLREFGSQPYDLNVALTSTTLLWSLASQVLTTIERIDLTVAPSLDMVSQSLDSSGGPPAPSVLWSVILVQLVQLCKDGRPDIRNAAIKILLKMLEASGESLSSKAWSMTLVAGPFNVIQACVEDFNSSGDAQSEWLASATQLTDGVIQLVTQNLDVIAEHDDFKNTWRFIMEVFKGLLDTLSLNASSLVFTNLSTLLSSLAAVGKGNSDFILPAMHLWATYHPAESKRSSNSGAIAAEEGPNQSAFTAYLHTLSEAHKANSAAVMGYQLNGRGMASILMDSTERAVIFSTHPPYTSDVKGLSPEQKEALECLSILKALLSGRVADYARYHIQLLELTLGIQDGYVSYQPKKSAMSKSVQRPTFIAFASACLDGLRALVLEHANSEIFIQVLAVEQSLHVLSAIINTKYTGIPANQQTPLWRNATVTAVVMLEALRTHIDVHGTTRDLPHLHSLGKYVILTVSSILACGGLSNPPTKQPEETLPGDETFDIEHFQLAHNAVVPIFQTEEINRDSCKQYAITLFNASLLTAPWFGDVPDDLAHDPLKALTEVRPGSVRQPIFVVRRRVCYTALDALFDLVRLPQLAGKNDEAARVGGHKLAYAACPYLSLRVVHPLKVFLADQRLRGLTPPPMPQQVELQTVLSKFVDLRSDGEAFESLVSSVRRSGQGKNGNSRSAPVFLRDGKEHLRILYPFILRVQKFWRDLPRLKGGHAWQADEPGRGIEDALERWNTVLGEGWGFEYL</sequence>
<dbReference type="Pfam" id="PF16213">
    <property type="entry name" value="DCB"/>
    <property type="match status" value="1"/>
</dbReference>
<dbReference type="Proteomes" id="UP000019478">
    <property type="component" value="Unassembled WGS sequence"/>
</dbReference>
<feature type="domain" description="Mon2/Sec7/BIG1-like HUS" evidence="4">
    <location>
        <begin position="200"/>
        <end position="350"/>
    </location>
</feature>
<dbReference type="InterPro" id="IPR032817">
    <property type="entry name" value="Mon2_C"/>
</dbReference>
<dbReference type="RefSeq" id="XP_007737871.1">
    <property type="nucleotide sequence ID" value="XM_007739681.1"/>
</dbReference>
<evidence type="ECO:0000259" key="4">
    <source>
        <dbReference type="Pfam" id="PF12783"/>
    </source>
</evidence>
<gene>
    <name evidence="7" type="ORF">A1O3_09587</name>
</gene>
<dbReference type="eggNOG" id="KOG1848">
    <property type="taxonomic scope" value="Eukaryota"/>
</dbReference>
<protein>
    <recommendedName>
        <fullName evidence="9">Protein MON2 homolog</fullName>
    </recommendedName>
</protein>
<dbReference type="InterPro" id="IPR032691">
    <property type="entry name" value="Mon2/Sec7/BIG1-like_HUS"/>
</dbReference>
<dbReference type="InterPro" id="IPR016024">
    <property type="entry name" value="ARM-type_fold"/>
</dbReference>
<reference evidence="7 8" key="1">
    <citation type="submission" date="2013-03" db="EMBL/GenBank/DDBJ databases">
        <title>The Genome Sequence of Capronia epimyces CBS 606.96.</title>
        <authorList>
            <consortium name="The Broad Institute Genomics Platform"/>
            <person name="Cuomo C."/>
            <person name="de Hoog S."/>
            <person name="Gorbushina A."/>
            <person name="Walker B."/>
            <person name="Young S.K."/>
            <person name="Zeng Q."/>
            <person name="Gargeya S."/>
            <person name="Fitzgerald M."/>
            <person name="Haas B."/>
            <person name="Abouelleil A."/>
            <person name="Allen A.W."/>
            <person name="Alvarado L."/>
            <person name="Arachchi H.M."/>
            <person name="Berlin A.M."/>
            <person name="Chapman S.B."/>
            <person name="Gainer-Dewar J."/>
            <person name="Goldberg J."/>
            <person name="Griggs A."/>
            <person name="Gujja S."/>
            <person name="Hansen M."/>
            <person name="Howarth C."/>
            <person name="Imamovic A."/>
            <person name="Ireland A."/>
            <person name="Larimer J."/>
            <person name="McCowan C."/>
            <person name="Murphy C."/>
            <person name="Pearson M."/>
            <person name="Poon T.W."/>
            <person name="Priest M."/>
            <person name="Roberts A."/>
            <person name="Saif S."/>
            <person name="Shea T."/>
            <person name="Sisk P."/>
            <person name="Sykes S."/>
            <person name="Wortman J."/>
            <person name="Nusbaum C."/>
            <person name="Birren B."/>
        </authorList>
    </citation>
    <scope>NUCLEOTIDE SEQUENCE [LARGE SCALE GENOMIC DNA]</scope>
    <source>
        <strain evidence="7 8">CBS 606.96</strain>
    </source>
</reference>
<comment type="caution">
    <text evidence="7">The sequence shown here is derived from an EMBL/GenBank/DDBJ whole genome shotgun (WGS) entry which is preliminary data.</text>
</comment>
<dbReference type="GO" id="GO:0015031">
    <property type="term" value="P:protein transport"/>
    <property type="evidence" value="ECO:0007669"/>
    <property type="project" value="UniProtKB-KW"/>
</dbReference>
<evidence type="ECO:0000256" key="2">
    <source>
        <dbReference type="ARBA" id="ARBA00022927"/>
    </source>
</evidence>
<dbReference type="EMBL" id="AMGY01000010">
    <property type="protein sequence ID" value="EXJ77361.1"/>
    <property type="molecule type" value="Genomic_DNA"/>
</dbReference>
<dbReference type="GO" id="GO:0005794">
    <property type="term" value="C:Golgi apparatus"/>
    <property type="evidence" value="ECO:0007669"/>
    <property type="project" value="UniProtKB-ARBA"/>
</dbReference>
<dbReference type="Pfam" id="PF12783">
    <property type="entry name" value="Sec7-like_HUS"/>
    <property type="match status" value="1"/>
</dbReference>
<evidence type="ECO:0000256" key="1">
    <source>
        <dbReference type="ARBA" id="ARBA00022448"/>
    </source>
</evidence>
<evidence type="ECO:0000313" key="7">
    <source>
        <dbReference type="EMBL" id="EXJ77361.1"/>
    </source>
</evidence>
<feature type="region of interest" description="Disordered" evidence="3">
    <location>
        <begin position="761"/>
        <end position="785"/>
    </location>
</feature>
<feature type="domain" description="Mon2/Sec7/BIG1-like dimerisation and cyclophilin-binding" evidence="6">
    <location>
        <begin position="5"/>
        <end position="170"/>
    </location>
</feature>
<feature type="region of interest" description="Disordered" evidence="3">
    <location>
        <begin position="470"/>
        <end position="509"/>
    </location>
</feature>
<evidence type="ECO:0000259" key="5">
    <source>
        <dbReference type="Pfam" id="PF16206"/>
    </source>
</evidence>
<dbReference type="InterPro" id="IPR032629">
    <property type="entry name" value="DCB_dom"/>
</dbReference>
<dbReference type="SUPFAM" id="SSF48371">
    <property type="entry name" value="ARM repeat"/>
    <property type="match status" value="1"/>
</dbReference>
<feature type="compositionally biased region" description="Basic and acidic residues" evidence="3">
    <location>
        <begin position="171"/>
        <end position="193"/>
    </location>
</feature>
<keyword evidence="1" id="KW-0813">Transport</keyword>
<evidence type="ECO:0000259" key="6">
    <source>
        <dbReference type="Pfam" id="PF16213"/>
    </source>
</evidence>
<feature type="domain" description="Mon2 C-terminal" evidence="5">
    <location>
        <begin position="985"/>
        <end position="1122"/>
    </location>
</feature>
<dbReference type="STRING" id="1182542.W9XK99"/>
<name>W9XK99_9EURO</name>
<dbReference type="OrthoDB" id="294853at2759"/>
<dbReference type="HOGENOM" id="CLU_001169_1_0_1"/>
<evidence type="ECO:0000313" key="8">
    <source>
        <dbReference type="Proteomes" id="UP000019478"/>
    </source>
</evidence>
<feature type="region of interest" description="Disordered" evidence="3">
    <location>
        <begin position="171"/>
        <end position="199"/>
    </location>
</feature>
<evidence type="ECO:0008006" key="9">
    <source>
        <dbReference type="Google" id="ProtNLM"/>
    </source>
</evidence>
<dbReference type="Pfam" id="PF16206">
    <property type="entry name" value="Mon2_C"/>
    <property type="match status" value="1"/>
</dbReference>
<keyword evidence="2" id="KW-0653">Protein transport</keyword>
<proteinExistence type="predicted"/>
<dbReference type="GeneID" id="19173671"/>
<accession>W9XK99</accession>
<keyword evidence="8" id="KW-1185">Reference proteome</keyword>